<dbReference type="FunFam" id="3.10.180.10:FF:000003">
    <property type="entry name" value="Methylmalonyl-CoA epimerase, mitochondrial"/>
    <property type="match status" value="1"/>
</dbReference>
<feature type="domain" description="VOC" evidence="10">
    <location>
        <begin position="37"/>
        <end position="166"/>
    </location>
</feature>
<evidence type="ECO:0000256" key="1">
    <source>
        <dbReference type="ARBA" id="ARBA00009308"/>
    </source>
</evidence>
<evidence type="ECO:0000256" key="7">
    <source>
        <dbReference type="ARBA" id="ARBA00066411"/>
    </source>
</evidence>
<dbReference type="InterPro" id="IPR017515">
    <property type="entry name" value="MeMalonyl-CoA_epimerase"/>
</dbReference>
<evidence type="ECO:0000313" key="12">
    <source>
        <dbReference type="Proteomes" id="UP001374579"/>
    </source>
</evidence>
<keyword evidence="12" id="KW-1185">Reference proteome</keyword>
<dbReference type="InterPro" id="IPR029068">
    <property type="entry name" value="Glyas_Bleomycin-R_OHBP_Dase"/>
</dbReference>
<dbReference type="PANTHER" id="PTHR43048">
    <property type="entry name" value="METHYLMALONYL-COA EPIMERASE"/>
    <property type="match status" value="1"/>
</dbReference>
<proteinExistence type="inferred from homology"/>
<sequence>MATSVVRRALAIPHSLFKQCRQLQTSHSCYQPWKLGKLNHIAIACPDLDKATTLYRDLLHAKVSEKQALPSHGVTVVFVELGDTKIELLHPLGEKSPIKNFLEKNSSGGMHHVCIEVNDISAAMQEMKSKNIRMLSNKPSTGAHGNPVVFLHPKDCNGVLVELEEV</sequence>
<dbReference type="AlphaFoldDB" id="A0AAN9C207"/>
<keyword evidence="4" id="KW-0170">Cobalt</keyword>
<evidence type="ECO:0000313" key="11">
    <source>
        <dbReference type="EMBL" id="KAK7115605.1"/>
    </source>
</evidence>
<dbReference type="InterPro" id="IPR037523">
    <property type="entry name" value="VOC_core"/>
</dbReference>
<dbReference type="CDD" id="cd07249">
    <property type="entry name" value="MMCE"/>
    <property type="match status" value="1"/>
</dbReference>
<protein>
    <recommendedName>
        <fullName evidence="8">Methylmalonyl-CoA epimerase, mitochondrial</fullName>
        <ecNumber evidence="7">5.1.99.1</ecNumber>
    </recommendedName>
    <alternativeName>
        <fullName evidence="9">DL-methylmalonyl-CoA racemase</fullName>
    </alternativeName>
</protein>
<reference evidence="11 12" key="1">
    <citation type="submission" date="2024-02" db="EMBL/GenBank/DDBJ databases">
        <title>Chromosome-scale genome assembly of the rough periwinkle Littorina saxatilis.</title>
        <authorList>
            <person name="De Jode A."/>
            <person name="Faria R."/>
            <person name="Formenti G."/>
            <person name="Sims Y."/>
            <person name="Smith T.P."/>
            <person name="Tracey A."/>
            <person name="Wood J.M.D."/>
            <person name="Zagrodzka Z.B."/>
            <person name="Johannesson K."/>
            <person name="Butlin R.K."/>
            <person name="Leder E.H."/>
        </authorList>
    </citation>
    <scope>NUCLEOTIDE SEQUENCE [LARGE SCALE GENOMIC DNA]</scope>
    <source>
        <strain evidence="11">Snail1</strain>
        <tissue evidence="11">Muscle</tissue>
    </source>
</reference>
<keyword evidence="3" id="KW-0413">Isomerase</keyword>
<evidence type="ECO:0000259" key="10">
    <source>
        <dbReference type="PROSITE" id="PS51819"/>
    </source>
</evidence>
<comment type="catalytic activity">
    <reaction evidence="5">
        <text>(R)-methylmalonyl-CoA = (S)-methylmalonyl-CoA</text>
        <dbReference type="Rhea" id="RHEA:20553"/>
        <dbReference type="ChEBI" id="CHEBI:57326"/>
        <dbReference type="ChEBI" id="CHEBI:57327"/>
        <dbReference type="EC" id="5.1.99.1"/>
    </reaction>
    <physiologicalReaction direction="right-to-left" evidence="5">
        <dbReference type="Rhea" id="RHEA:20555"/>
    </physiologicalReaction>
</comment>
<dbReference type="GO" id="GO:0046872">
    <property type="term" value="F:metal ion binding"/>
    <property type="evidence" value="ECO:0007669"/>
    <property type="project" value="UniProtKB-KW"/>
</dbReference>
<dbReference type="GO" id="GO:0004493">
    <property type="term" value="F:methylmalonyl-CoA epimerase activity"/>
    <property type="evidence" value="ECO:0007669"/>
    <property type="project" value="UniProtKB-EC"/>
</dbReference>
<dbReference type="Gene3D" id="3.10.180.10">
    <property type="entry name" value="2,3-Dihydroxybiphenyl 1,2-Dioxygenase, domain 1"/>
    <property type="match status" value="1"/>
</dbReference>
<evidence type="ECO:0000256" key="6">
    <source>
        <dbReference type="ARBA" id="ARBA00053742"/>
    </source>
</evidence>
<name>A0AAN9C207_9CAEN</name>
<comment type="caution">
    <text evidence="11">The sequence shown here is derived from an EMBL/GenBank/DDBJ whole genome shotgun (WGS) entry which is preliminary data.</text>
</comment>
<dbReference type="PANTHER" id="PTHR43048:SF3">
    <property type="entry name" value="METHYLMALONYL-COA EPIMERASE, MITOCHONDRIAL"/>
    <property type="match status" value="1"/>
</dbReference>
<dbReference type="InterPro" id="IPR051785">
    <property type="entry name" value="MMCE/EMCE_epimerase"/>
</dbReference>
<evidence type="ECO:0000256" key="8">
    <source>
        <dbReference type="ARBA" id="ARBA00071337"/>
    </source>
</evidence>
<comment type="similarity">
    <text evidence="1">Belongs to the methylmalonyl-CoA epimerase family.</text>
</comment>
<dbReference type="Pfam" id="PF13669">
    <property type="entry name" value="Glyoxalase_4"/>
    <property type="match status" value="1"/>
</dbReference>
<accession>A0AAN9C207</accession>
<dbReference type="PROSITE" id="PS51819">
    <property type="entry name" value="VOC"/>
    <property type="match status" value="1"/>
</dbReference>
<keyword evidence="2" id="KW-0479">Metal-binding</keyword>
<dbReference type="Proteomes" id="UP001374579">
    <property type="component" value="Unassembled WGS sequence"/>
</dbReference>
<evidence type="ECO:0000256" key="5">
    <source>
        <dbReference type="ARBA" id="ARBA00050406"/>
    </source>
</evidence>
<dbReference type="EC" id="5.1.99.1" evidence="7"/>
<dbReference type="GO" id="GO:0005739">
    <property type="term" value="C:mitochondrion"/>
    <property type="evidence" value="ECO:0007669"/>
    <property type="project" value="TreeGrafter"/>
</dbReference>
<dbReference type="NCBIfam" id="TIGR03081">
    <property type="entry name" value="metmalonyl_epim"/>
    <property type="match status" value="1"/>
</dbReference>
<evidence type="ECO:0000256" key="9">
    <source>
        <dbReference type="ARBA" id="ARBA00081771"/>
    </source>
</evidence>
<evidence type="ECO:0000256" key="4">
    <source>
        <dbReference type="ARBA" id="ARBA00023285"/>
    </source>
</evidence>
<gene>
    <name evidence="11" type="ORF">V1264_001443</name>
</gene>
<evidence type="ECO:0000256" key="2">
    <source>
        <dbReference type="ARBA" id="ARBA00022723"/>
    </source>
</evidence>
<dbReference type="SUPFAM" id="SSF54593">
    <property type="entry name" value="Glyoxalase/Bleomycin resistance protein/Dihydroxybiphenyl dioxygenase"/>
    <property type="match status" value="1"/>
</dbReference>
<dbReference type="GO" id="GO:0046491">
    <property type="term" value="P:L-methylmalonyl-CoA metabolic process"/>
    <property type="evidence" value="ECO:0007669"/>
    <property type="project" value="TreeGrafter"/>
</dbReference>
<evidence type="ECO:0000256" key="3">
    <source>
        <dbReference type="ARBA" id="ARBA00023235"/>
    </source>
</evidence>
<dbReference type="EMBL" id="JBAMIC010000001">
    <property type="protein sequence ID" value="KAK7115605.1"/>
    <property type="molecule type" value="Genomic_DNA"/>
</dbReference>
<comment type="function">
    <text evidence="6">Methylmalonyl-CoA epimerase involved in propionyl-CoA metabolism.</text>
</comment>
<organism evidence="11 12">
    <name type="scientific">Littorina saxatilis</name>
    <dbReference type="NCBI Taxonomy" id="31220"/>
    <lineage>
        <taxon>Eukaryota</taxon>
        <taxon>Metazoa</taxon>
        <taxon>Spiralia</taxon>
        <taxon>Lophotrochozoa</taxon>
        <taxon>Mollusca</taxon>
        <taxon>Gastropoda</taxon>
        <taxon>Caenogastropoda</taxon>
        <taxon>Littorinimorpha</taxon>
        <taxon>Littorinoidea</taxon>
        <taxon>Littorinidae</taxon>
        <taxon>Littorina</taxon>
    </lineage>
</organism>